<comment type="similarity">
    <text evidence="1">Belongs to the GILT family.</text>
</comment>
<dbReference type="PANTHER" id="PTHR13234:SF25">
    <property type="entry name" value="GAMMA-INTERFERON-INDUCIBLE LYSOSOMAL THIOL REDUCTASE"/>
    <property type="match status" value="1"/>
</dbReference>
<dbReference type="Pfam" id="PF03227">
    <property type="entry name" value="GILT"/>
    <property type="match status" value="1"/>
</dbReference>
<organism evidence="4 5">
    <name type="scientific">Caenorhabditis angaria</name>
    <dbReference type="NCBI Taxonomy" id="860376"/>
    <lineage>
        <taxon>Eukaryota</taxon>
        <taxon>Metazoa</taxon>
        <taxon>Ecdysozoa</taxon>
        <taxon>Nematoda</taxon>
        <taxon>Chromadorea</taxon>
        <taxon>Rhabditida</taxon>
        <taxon>Rhabditina</taxon>
        <taxon>Rhabditomorpha</taxon>
        <taxon>Rhabditoidea</taxon>
        <taxon>Rhabditidae</taxon>
        <taxon>Peloderinae</taxon>
        <taxon>Caenorhabditis</taxon>
    </lineage>
</organism>
<proteinExistence type="inferred from homology"/>
<dbReference type="InterPro" id="IPR004911">
    <property type="entry name" value="Interferon-induced_GILT"/>
</dbReference>
<dbReference type="PANTHER" id="PTHR13234">
    <property type="entry name" value="GAMMA-INTERFERON INDUCIBLE LYSOSOMAL THIOL REDUCTASE GILT"/>
    <property type="match status" value="1"/>
</dbReference>
<evidence type="ECO:0000256" key="2">
    <source>
        <dbReference type="ARBA" id="ARBA00023180"/>
    </source>
</evidence>
<name>A0A9P1I4A5_9PELO</name>
<dbReference type="AlphaFoldDB" id="A0A9P1I4A5"/>
<keyword evidence="3" id="KW-0732">Signal</keyword>
<dbReference type="OrthoDB" id="958254at2759"/>
<evidence type="ECO:0000313" key="5">
    <source>
        <dbReference type="Proteomes" id="UP001152747"/>
    </source>
</evidence>
<keyword evidence="5" id="KW-1185">Reference proteome</keyword>
<feature type="signal peptide" evidence="3">
    <location>
        <begin position="1"/>
        <end position="15"/>
    </location>
</feature>
<evidence type="ECO:0000256" key="1">
    <source>
        <dbReference type="ARBA" id="ARBA00005679"/>
    </source>
</evidence>
<feature type="chain" id="PRO_5040447854" evidence="3">
    <location>
        <begin position="16"/>
        <end position="195"/>
    </location>
</feature>
<accession>A0A9P1I4A5</accession>
<sequence length="195" mass="22066">MNIFILFLIPYVAFAKLEIEIFGLAKCPHTNILFKNQLGPFFAKKNHQKLADDVKIDWHIIPTGTKQVNGKVVATCPHGTLECELAKFQACAKKYSNFTTGIVTVSCIQGGKLEDIEKCLENHEKREEIRNCGVSQHGEDLLFGEHMMRSKIAPNSYHIPWVQINGERNTEAETDFFKIICGFQQMKNTCSSTSQ</sequence>
<reference evidence="4" key="1">
    <citation type="submission" date="2022-11" db="EMBL/GenBank/DDBJ databases">
        <authorList>
            <person name="Kikuchi T."/>
        </authorList>
    </citation>
    <scope>NUCLEOTIDE SEQUENCE</scope>
    <source>
        <strain evidence="4">PS1010</strain>
    </source>
</reference>
<gene>
    <name evidence="4" type="ORF">CAMP_LOCUS2017</name>
</gene>
<keyword evidence="2" id="KW-0325">Glycoprotein</keyword>
<protein>
    <submittedName>
        <fullName evidence="4">Uncharacterized protein</fullName>
    </submittedName>
</protein>
<comment type="caution">
    <text evidence="4">The sequence shown here is derived from an EMBL/GenBank/DDBJ whole genome shotgun (WGS) entry which is preliminary data.</text>
</comment>
<evidence type="ECO:0000313" key="4">
    <source>
        <dbReference type="EMBL" id="CAI5439380.1"/>
    </source>
</evidence>
<dbReference type="Proteomes" id="UP001152747">
    <property type="component" value="Unassembled WGS sequence"/>
</dbReference>
<dbReference type="EMBL" id="CANHGI010000001">
    <property type="protein sequence ID" value="CAI5439380.1"/>
    <property type="molecule type" value="Genomic_DNA"/>
</dbReference>
<evidence type="ECO:0000256" key="3">
    <source>
        <dbReference type="SAM" id="SignalP"/>
    </source>
</evidence>
<dbReference type="GO" id="GO:0016671">
    <property type="term" value="F:oxidoreductase activity, acting on a sulfur group of donors, disulfide as acceptor"/>
    <property type="evidence" value="ECO:0007669"/>
    <property type="project" value="InterPro"/>
</dbReference>